<dbReference type="GO" id="GO:0003677">
    <property type="term" value="F:DNA binding"/>
    <property type="evidence" value="ECO:0007669"/>
    <property type="project" value="UniProtKB-KW"/>
</dbReference>
<accession>A0A0F6SHU7</accession>
<dbReference type="Pfam" id="PF03466">
    <property type="entry name" value="LysR_substrate"/>
    <property type="match status" value="1"/>
</dbReference>
<dbReference type="PANTHER" id="PTHR30118">
    <property type="entry name" value="HTH-TYPE TRANSCRIPTIONAL REGULATOR LEUO-RELATED"/>
    <property type="match status" value="1"/>
</dbReference>
<keyword evidence="2" id="KW-0805">Transcription regulation</keyword>
<dbReference type="AlphaFoldDB" id="A0A0F6SHU7"/>
<dbReference type="PANTHER" id="PTHR30118:SF15">
    <property type="entry name" value="TRANSCRIPTIONAL REGULATORY PROTEIN"/>
    <property type="match status" value="1"/>
</dbReference>
<feature type="domain" description="HTH lysR-type" evidence="5">
    <location>
        <begin position="11"/>
        <end position="68"/>
    </location>
</feature>
<dbReference type="SUPFAM" id="SSF53850">
    <property type="entry name" value="Periplasmic binding protein-like II"/>
    <property type="match status" value="1"/>
</dbReference>
<organism evidence="6 7">
    <name type="scientific">Sandaracinus amylolyticus</name>
    <dbReference type="NCBI Taxonomy" id="927083"/>
    <lineage>
        <taxon>Bacteria</taxon>
        <taxon>Pseudomonadati</taxon>
        <taxon>Myxococcota</taxon>
        <taxon>Polyangia</taxon>
        <taxon>Polyangiales</taxon>
        <taxon>Sandaracinaceae</taxon>
        <taxon>Sandaracinus</taxon>
    </lineage>
</organism>
<dbReference type="Pfam" id="PF00126">
    <property type="entry name" value="HTH_1"/>
    <property type="match status" value="1"/>
</dbReference>
<evidence type="ECO:0000256" key="1">
    <source>
        <dbReference type="ARBA" id="ARBA00009437"/>
    </source>
</evidence>
<evidence type="ECO:0000256" key="2">
    <source>
        <dbReference type="ARBA" id="ARBA00023015"/>
    </source>
</evidence>
<reference evidence="6 7" key="1">
    <citation type="submission" date="2015-03" db="EMBL/GenBank/DDBJ databases">
        <title>Genome assembly of Sandaracinus amylolyticus DSM 53668.</title>
        <authorList>
            <person name="Sharma G."/>
            <person name="Subramanian S."/>
        </authorList>
    </citation>
    <scope>NUCLEOTIDE SEQUENCE [LARGE SCALE GENOMIC DNA]</scope>
    <source>
        <strain evidence="6 7">DSM 53668</strain>
    </source>
</reference>
<dbReference type="GO" id="GO:0003700">
    <property type="term" value="F:DNA-binding transcription factor activity"/>
    <property type="evidence" value="ECO:0007669"/>
    <property type="project" value="InterPro"/>
</dbReference>
<evidence type="ECO:0000313" key="7">
    <source>
        <dbReference type="Proteomes" id="UP000034883"/>
    </source>
</evidence>
<dbReference type="PROSITE" id="PS50931">
    <property type="entry name" value="HTH_LYSR"/>
    <property type="match status" value="1"/>
</dbReference>
<dbReference type="InterPro" id="IPR000847">
    <property type="entry name" value="LysR_HTH_N"/>
</dbReference>
<dbReference type="Proteomes" id="UP000034883">
    <property type="component" value="Chromosome"/>
</dbReference>
<dbReference type="Gene3D" id="3.40.190.10">
    <property type="entry name" value="Periplasmic binding protein-like II"/>
    <property type="match status" value="2"/>
</dbReference>
<dbReference type="EMBL" id="CP011125">
    <property type="protein sequence ID" value="AKF11064.1"/>
    <property type="molecule type" value="Genomic_DNA"/>
</dbReference>
<dbReference type="PRINTS" id="PR00039">
    <property type="entry name" value="HTHLYSR"/>
</dbReference>
<dbReference type="InterPro" id="IPR037402">
    <property type="entry name" value="YidZ_PBP2"/>
</dbReference>
<proteinExistence type="inferred from homology"/>
<keyword evidence="4" id="KW-0804">Transcription</keyword>
<comment type="similarity">
    <text evidence="1">Belongs to the LysR transcriptional regulatory family.</text>
</comment>
<keyword evidence="7" id="KW-1185">Reference proteome</keyword>
<sequence length="303" mass="32971">MTIMREVDDVPSLDLLRCFVTLHRERHLSRAAIRLGLSQPAMSRALTRLRDAFDDPLFVRTPRGMVPTARADELAPRVVSVLEAAAALVRPTELDPAQLTRTFVVATSGFVDAQLLSRLTPLLVHEAPGVSITTRPNTDDLAESLASGRVDLMIGVSGSVPRDAHRTRLYEESWVCAVRRDHPDVGKRLSLERYAKLPHLLVAPGGHPGSHVDTALAARGLARRVVLRIHAFAPAPAIVAGSDLVVTAPRRIMEPLARPFGLRLFPPPIEIPGSTIVAAWHPRSQDDPAHAWFRAALVAAVKG</sequence>
<dbReference type="InterPro" id="IPR005119">
    <property type="entry name" value="LysR_subst-bd"/>
</dbReference>
<dbReference type="STRING" id="927083.DB32_008213"/>
<dbReference type="KEGG" id="samy:DB32_008213"/>
<dbReference type="SUPFAM" id="SSF46785">
    <property type="entry name" value="Winged helix' DNA-binding domain"/>
    <property type="match status" value="1"/>
</dbReference>
<evidence type="ECO:0000313" key="6">
    <source>
        <dbReference type="EMBL" id="AKF11064.1"/>
    </source>
</evidence>
<dbReference type="CDD" id="cd08417">
    <property type="entry name" value="PBP2_Nitroaromatics_like"/>
    <property type="match status" value="1"/>
</dbReference>
<evidence type="ECO:0000256" key="4">
    <source>
        <dbReference type="ARBA" id="ARBA00023163"/>
    </source>
</evidence>
<evidence type="ECO:0000256" key="3">
    <source>
        <dbReference type="ARBA" id="ARBA00023125"/>
    </source>
</evidence>
<dbReference type="InterPro" id="IPR036388">
    <property type="entry name" value="WH-like_DNA-bd_sf"/>
</dbReference>
<protein>
    <submittedName>
        <fullName evidence="6">Transcriptional regulator, LysR family protein</fullName>
    </submittedName>
</protein>
<gene>
    <name evidence="6" type="ORF">DB32_008213</name>
</gene>
<keyword evidence="3" id="KW-0238">DNA-binding</keyword>
<dbReference type="InterPro" id="IPR036390">
    <property type="entry name" value="WH_DNA-bd_sf"/>
</dbReference>
<dbReference type="Gene3D" id="1.10.10.10">
    <property type="entry name" value="Winged helix-like DNA-binding domain superfamily/Winged helix DNA-binding domain"/>
    <property type="match status" value="1"/>
</dbReference>
<evidence type="ECO:0000259" key="5">
    <source>
        <dbReference type="PROSITE" id="PS50931"/>
    </source>
</evidence>
<name>A0A0F6SHU7_9BACT</name>
<dbReference type="InterPro" id="IPR050389">
    <property type="entry name" value="LysR-type_TF"/>
</dbReference>